<dbReference type="EMBL" id="CP045910">
    <property type="protein sequence ID" value="QQP31409.1"/>
    <property type="molecule type" value="Genomic_DNA"/>
</dbReference>
<evidence type="ECO:0000313" key="2">
    <source>
        <dbReference type="EMBL" id="QQP31409.1"/>
    </source>
</evidence>
<organism evidence="2 3">
    <name type="scientific">Caligus rogercresseyi</name>
    <name type="common">Sea louse</name>
    <dbReference type="NCBI Taxonomy" id="217165"/>
    <lineage>
        <taxon>Eukaryota</taxon>
        <taxon>Metazoa</taxon>
        <taxon>Ecdysozoa</taxon>
        <taxon>Arthropoda</taxon>
        <taxon>Crustacea</taxon>
        <taxon>Multicrustacea</taxon>
        <taxon>Hexanauplia</taxon>
        <taxon>Copepoda</taxon>
        <taxon>Siphonostomatoida</taxon>
        <taxon>Caligidae</taxon>
        <taxon>Caligus</taxon>
    </lineage>
</organism>
<dbReference type="Proteomes" id="UP000595437">
    <property type="component" value="Chromosome 21"/>
</dbReference>
<accession>A0A7T8JT92</accession>
<gene>
    <name evidence="2" type="ORF">FKW44_025008</name>
</gene>
<evidence type="ECO:0000313" key="3">
    <source>
        <dbReference type="Proteomes" id="UP000595437"/>
    </source>
</evidence>
<feature type="region of interest" description="Disordered" evidence="1">
    <location>
        <begin position="34"/>
        <end position="57"/>
    </location>
</feature>
<dbReference type="AlphaFoldDB" id="A0A7T8JT92"/>
<keyword evidence="3" id="KW-1185">Reference proteome</keyword>
<proteinExistence type="predicted"/>
<sequence length="57" mass="6502">MSQFFYYATRAWLPFFTAKRPHMNSIAEFSRLKTGKSSKKQDGGPQKGTAAYMYSDA</sequence>
<protein>
    <submittedName>
        <fullName evidence="2">Uncharacterized protein</fullName>
    </submittedName>
</protein>
<evidence type="ECO:0000256" key="1">
    <source>
        <dbReference type="SAM" id="MobiDB-lite"/>
    </source>
</evidence>
<feature type="non-terminal residue" evidence="2">
    <location>
        <position position="57"/>
    </location>
</feature>
<name>A0A7T8JT92_CALRO</name>
<reference evidence="3" key="1">
    <citation type="submission" date="2021-01" db="EMBL/GenBank/DDBJ databases">
        <title>Caligus Genome Assembly.</title>
        <authorList>
            <person name="Gallardo-Escarate C."/>
        </authorList>
    </citation>
    <scope>NUCLEOTIDE SEQUENCE [LARGE SCALE GENOMIC DNA]</scope>
</reference>